<proteinExistence type="predicted"/>
<keyword evidence="1" id="KW-0812">Transmembrane</keyword>
<feature type="transmembrane region" description="Helical" evidence="1">
    <location>
        <begin position="7"/>
        <end position="25"/>
    </location>
</feature>
<accession>A0A8S5R2L0</accession>
<reference evidence="2" key="1">
    <citation type="journal article" date="2021" name="Proc. Natl. Acad. Sci. U.S.A.">
        <title>A Catalog of Tens of Thousands of Viruses from Human Metagenomes Reveals Hidden Associations with Chronic Diseases.</title>
        <authorList>
            <person name="Tisza M.J."/>
            <person name="Buck C.B."/>
        </authorList>
    </citation>
    <scope>NUCLEOTIDE SEQUENCE</scope>
    <source>
        <strain evidence="2">CtC6Q17</strain>
    </source>
</reference>
<dbReference type="EMBL" id="BK015800">
    <property type="protein sequence ID" value="DAE25726.1"/>
    <property type="molecule type" value="Genomic_DNA"/>
</dbReference>
<keyword evidence="1" id="KW-1133">Transmembrane helix</keyword>
<evidence type="ECO:0000313" key="2">
    <source>
        <dbReference type="EMBL" id="DAE25726.1"/>
    </source>
</evidence>
<keyword evidence="1" id="KW-0472">Membrane</keyword>
<protein>
    <submittedName>
        <fullName evidence="2">Uncharacterized protein</fullName>
    </submittedName>
</protein>
<name>A0A8S5R2L0_9CAUD</name>
<organism evidence="2">
    <name type="scientific">Siphoviridae sp. ctC6Q17</name>
    <dbReference type="NCBI Taxonomy" id="2827271"/>
    <lineage>
        <taxon>Viruses</taxon>
        <taxon>Duplodnaviria</taxon>
        <taxon>Heunggongvirae</taxon>
        <taxon>Uroviricota</taxon>
        <taxon>Caudoviricetes</taxon>
    </lineage>
</organism>
<feature type="transmembrane region" description="Helical" evidence="1">
    <location>
        <begin position="31"/>
        <end position="47"/>
    </location>
</feature>
<evidence type="ECO:0000256" key="1">
    <source>
        <dbReference type="SAM" id="Phobius"/>
    </source>
</evidence>
<sequence length="52" mass="6016">MKFFKNNIHTLLLLAGFGLIDYSFFRLDLTAGFMCLGLMCTFLGLYIDKTMR</sequence>